<feature type="signal peptide" evidence="5">
    <location>
        <begin position="1"/>
        <end position="22"/>
    </location>
</feature>
<keyword evidence="1 4" id="KW-0349">Heme</keyword>
<dbReference type="STRING" id="320771.Cflav_PD5813"/>
<keyword evidence="3 4" id="KW-0408">Iron</keyword>
<gene>
    <name evidence="7" type="ORF">Cflav_PD5813</name>
</gene>
<comment type="caution">
    <text evidence="7">The sequence shown here is derived from an EMBL/GenBank/DDBJ whole genome shotgun (WGS) entry which is preliminary data.</text>
</comment>
<dbReference type="PANTHER" id="PTHR33546:SF1">
    <property type="entry name" value="LARGE, MULTIFUNCTIONAL SECRETED PROTEIN"/>
    <property type="match status" value="1"/>
</dbReference>
<dbReference type="GO" id="GO:0020037">
    <property type="term" value="F:heme binding"/>
    <property type="evidence" value="ECO:0007669"/>
    <property type="project" value="InterPro"/>
</dbReference>
<dbReference type="PROSITE" id="PS51007">
    <property type="entry name" value="CYTC"/>
    <property type="match status" value="1"/>
</dbReference>
<dbReference type="OrthoDB" id="247847at2"/>
<dbReference type="InterPro" id="IPR009056">
    <property type="entry name" value="Cyt_c-like_dom"/>
</dbReference>
<organism evidence="7 8">
    <name type="scientific">Pedosphaera parvula (strain Ellin514)</name>
    <dbReference type="NCBI Taxonomy" id="320771"/>
    <lineage>
        <taxon>Bacteria</taxon>
        <taxon>Pseudomonadati</taxon>
        <taxon>Verrucomicrobiota</taxon>
        <taxon>Pedosphaerae</taxon>
        <taxon>Pedosphaerales</taxon>
        <taxon>Pedosphaeraceae</taxon>
        <taxon>Pedosphaera</taxon>
    </lineage>
</organism>
<reference evidence="7 8" key="1">
    <citation type="journal article" date="2011" name="J. Bacteriol.">
        <title>Genome sequence of 'Pedosphaera parvula' Ellin514, an aerobic Verrucomicrobial isolate from pasture soil.</title>
        <authorList>
            <person name="Kant R."/>
            <person name="van Passel M.W."/>
            <person name="Sangwan P."/>
            <person name="Palva A."/>
            <person name="Lucas S."/>
            <person name="Copeland A."/>
            <person name="Lapidus A."/>
            <person name="Glavina Del Rio T."/>
            <person name="Dalin E."/>
            <person name="Tice H."/>
            <person name="Bruce D."/>
            <person name="Goodwin L."/>
            <person name="Pitluck S."/>
            <person name="Chertkov O."/>
            <person name="Larimer F.W."/>
            <person name="Land M.L."/>
            <person name="Hauser L."/>
            <person name="Brettin T.S."/>
            <person name="Detter J.C."/>
            <person name="Han S."/>
            <person name="de Vos W.M."/>
            <person name="Janssen P.H."/>
            <person name="Smidt H."/>
        </authorList>
    </citation>
    <scope>NUCLEOTIDE SEQUENCE [LARGE SCALE GENOMIC DNA]</scope>
    <source>
        <strain evidence="7 8">Ellin514</strain>
    </source>
</reference>
<feature type="domain" description="Cytochrome c" evidence="6">
    <location>
        <begin position="237"/>
        <end position="374"/>
    </location>
</feature>
<keyword evidence="5" id="KW-0732">Signal</keyword>
<evidence type="ECO:0000313" key="7">
    <source>
        <dbReference type="EMBL" id="EEF63178.1"/>
    </source>
</evidence>
<dbReference type="GO" id="GO:0046872">
    <property type="term" value="F:metal ion binding"/>
    <property type="evidence" value="ECO:0007669"/>
    <property type="project" value="UniProtKB-KW"/>
</dbReference>
<sequence length="378" mass="41004" precursor="true">MMRSLVLSFGLCFGLLSGSVRCVADSGASESDRTAIAIEALSRLKGMDLETKPSLKAAVMKVLDSTRGTTNFVTIVRDFQLQDQNVGLLEVAVKYPAEESGVEAMRLVLSSHELTQLNAFLQSTNAAVPKAIEAMGNTREKDIVPVLLPMVGNNQRDVSVRRQAVKSLALVQEGATGLLQLAQEDKLPNDVKFVATSELNQVRWPELKAKAAQVLPLPQGRNTESLPPVAELLKRTGDSAHGAEAFARQEVGCINCHRVKDKGVDLGPALTEIGDKLGKDALFEAILDPSAGIAFGYEAWQLELKNGDEAFGIIVSETAEEITIKDTKAIPTRIKKSEIAKRQQMKTSIMPAGLQQTMSTQELVDLVEYLSRLKKATH</sequence>
<evidence type="ECO:0000256" key="3">
    <source>
        <dbReference type="ARBA" id="ARBA00023004"/>
    </source>
</evidence>
<evidence type="ECO:0000313" key="8">
    <source>
        <dbReference type="Proteomes" id="UP000003688"/>
    </source>
</evidence>
<evidence type="ECO:0000259" key="6">
    <source>
        <dbReference type="PROSITE" id="PS51007"/>
    </source>
</evidence>
<dbReference type="RefSeq" id="WP_007412991.1">
    <property type="nucleotide sequence ID" value="NZ_ABOX02000002.1"/>
</dbReference>
<dbReference type="SUPFAM" id="SSF46626">
    <property type="entry name" value="Cytochrome c"/>
    <property type="match status" value="1"/>
</dbReference>
<feature type="chain" id="PRO_5002893107" evidence="5">
    <location>
        <begin position="23"/>
        <end position="378"/>
    </location>
</feature>
<dbReference type="Gene3D" id="1.10.760.10">
    <property type="entry name" value="Cytochrome c-like domain"/>
    <property type="match status" value="1"/>
</dbReference>
<dbReference type="Pfam" id="PF00034">
    <property type="entry name" value="Cytochrom_C"/>
    <property type="match status" value="1"/>
</dbReference>
<dbReference type="AlphaFoldDB" id="B9XAZ3"/>
<dbReference type="Proteomes" id="UP000003688">
    <property type="component" value="Unassembled WGS sequence"/>
</dbReference>
<evidence type="ECO:0000256" key="4">
    <source>
        <dbReference type="PROSITE-ProRule" id="PRU00433"/>
    </source>
</evidence>
<keyword evidence="8" id="KW-1185">Reference proteome</keyword>
<name>B9XAZ3_PEDPL</name>
<dbReference type="PANTHER" id="PTHR33546">
    <property type="entry name" value="LARGE, MULTIFUNCTIONAL SECRETED PROTEIN-RELATED"/>
    <property type="match status" value="1"/>
</dbReference>
<dbReference type="EMBL" id="ABOX02000002">
    <property type="protein sequence ID" value="EEF63178.1"/>
    <property type="molecule type" value="Genomic_DNA"/>
</dbReference>
<accession>B9XAZ3</accession>
<dbReference type="GO" id="GO:0009055">
    <property type="term" value="F:electron transfer activity"/>
    <property type="evidence" value="ECO:0007669"/>
    <property type="project" value="InterPro"/>
</dbReference>
<proteinExistence type="predicted"/>
<protein>
    <submittedName>
        <fullName evidence="7">Heme-binding protein</fullName>
    </submittedName>
</protein>
<evidence type="ECO:0000256" key="5">
    <source>
        <dbReference type="SAM" id="SignalP"/>
    </source>
</evidence>
<dbReference type="NCBIfam" id="TIGR02603">
    <property type="entry name" value="CxxCH_TIGR02603"/>
    <property type="match status" value="1"/>
</dbReference>
<evidence type="ECO:0000256" key="2">
    <source>
        <dbReference type="ARBA" id="ARBA00022723"/>
    </source>
</evidence>
<dbReference type="InterPro" id="IPR036909">
    <property type="entry name" value="Cyt_c-like_dom_sf"/>
</dbReference>
<evidence type="ECO:0000256" key="1">
    <source>
        <dbReference type="ARBA" id="ARBA00022617"/>
    </source>
</evidence>
<keyword evidence="2 4" id="KW-0479">Metal-binding</keyword>
<dbReference type="InterPro" id="IPR013427">
    <property type="entry name" value="Haem-bd_dom_put"/>
</dbReference>